<evidence type="ECO:0000259" key="12">
    <source>
        <dbReference type="PROSITE" id="PS50011"/>
    </source>
</evidence>
<sequence>MADSPIYTSLLGQGAFGIVLKSILSCEAESAVKFIFPNDNDERVKLLREYTVTKGLEKHANIVQIIDMEEERLYRQDIEEIFHNLPKTEQIKTLKSTITKKTKGYSIQSIRIKMELCGQTLRKWLNESLNGNDLHIQIRQNTMVQNLITGLKYLHDNKIIHRDLKPENIMFSKGRYQLPVKIGDFGHSRKIHSEESNTGGLLTTGVGTRSYMAPEVRHGNYSYAADIYSLGLIIWEVVQLLGDKRNIDFDKLVYDKKEELVEDHVIMIGIRNIIISMSRRTVEERIGLEEIDFSPWNDNLSKIIEDQGCKFLWDCILNSSKEFVVRTNTQLKLALDNAVHGCVIRLNEAVYTGRFSLLEDKISIIGQGSRSLLKFGDAMSLNIYGDEISISNIKISVAKYKAKYCLRLDGSRNVIKDVEFSNGEAEYMLMVAGDDNKLETLAISESYGGIYVTGQNNTITKILMDNVRSIGIFIGYGSSDTKISDITLSNVIQGIIVNGSKAHISKVKLTKASLDTSSLWNKPQRYIGLVVYGSDFKVEDINCSDYSRITNDWGMIINGGSGEITDCFGGSIRIAGSNVKLINVSCGELLEIDNDAKDVTLVSCCGQKLMSIIKPVMMNNQFELIVIPLRI</sequence>
<evidence type="ECO:0000256" key="3">
    <source>
        <dbReference type="ARBA" id="ARBA00022679"/>
    </source>
</evidence>
<name>A0A226DML5_FOLCA</name>
<dbReference type="STRING" id="158441.A0A226DML5"/>
<evidence type="ECO:0000256" key="1">
    <source>
        <dbReference type="ARBA" id="ARBA00012513"/>
    </source>
</evidence>
<feature type="binding site" evidence="11">
    <location>
        <position position="33"/>
    </location>
    <ligand>
        <name>ATP</name>
        <dbReference type="ChEBI" id="CHEBI:30616"/>
    </ligand>
</feature>
<dbReference type="EC" id="2.7.11.1" evidence="1"/>
<evidence type="ECO:0000313" key="13">
    <source>
        <dbReference type="EMBL" id="OXA45907.1"/>
    </source>
</evidence>
<comment type="caution">
    <text evidence="13">The sequence shown here is derived from an EMBL/GenBank/DDBJ whole genome shotgun (WGS) entry which is preliminary data.</text>
</comment>
<keyword evidence="14" id="KW-1185">Reference proteome</keyword>
<dbReference type="GO" id="GO:0005737">
    <property type="term" value="C:cytoplasm"/>
    <property type="evidence" value="ECO:0007669"/>
    <property type="project" value="TreeGrafter"/>
</dbReference>
<accession>A0A226DML5</accession>
<dbReference type="GO" id="GO:0005524">
    <property type="term" value="F:ATP binding"/>
    <property type="evidence" value="ECO:0007669"/>
    <property type="project" value="UniProtKB-UniRule"/>
</dbReference>
<dbReference type="InterPro" id="IPR008271">
    <property type="entry name" value="Ser/Thr_kinase_AS"/>
</dbReference>
<dbReference type="Gene3D" id="1.10.510.10">
    <property type="entry name" value="Transferase(Phosphotransferase) domain 1"/>
    <property type="match status" value="1"/>
</dbReference>
<dbReference type="InterPro" id="IPR050339">
    <property type="entry name" value="CC_SR_Kinase"/>
</dbReference>
<protein>
    <recommendedName>
        <fullName evidence="1">non-specific serine/threonine protein kinase</fullName>
        <ecNumber evidence="1">2.7.11.1</ecNumber>
    </recommendedName>
</protein>
<comment type="catalytic activity">
    <reaction evidence="10">
        <text>L-seryl-[protein] + ATP = O-phospho-L-seryl-[protein] + ADP + H(+)</text>
        <dbReference type="Rhea" id="RHEA:17989"/>
        <dbReference type="Rhea" id="RHEA-COMP:9863"/>
        <dbReference type="Rhea" id="RHEA-COMP:11604"/>
        <dbReference type="ChEBI" id="CHEBI:15378"/>
        <dbReference type="ChEBI" id="CHEBI:29999"/>
        <dbReference type="ChEBI" id="CHEBI:30616"/>
        <dbReference type="ChEBI" id="CHEBI:83421"/>
        <dbReference type="ChEBI" id="CHEBI:456216"/>
        <dbReference type="EC" id="2.7.11.1"/>
    </reaction>
    <physiologicalReaction direction="left-to-right" evidence="10">
        <dbReference type="Rhea" id="RHEA:17990"/>
    </physiologicalReaction>
</comment>
<dbReference type="PANTHER" id="PTHR11042:SF160">
    <property type="entry name" value="EUKARYOTIC TRANSLATION INITIATION FACTOR 2-ALPHA KINASE 1"/>
    <property type="match status" value="1"/>
</dbReference>
<organism evidence="13 14">
    <name type="scientific">Folsomia candida</name>
    <name type="common">Springtail</name>
    <dbReference type="NCBI Taxonomy" id="158441"/>
    <lineage>
        <taxon>Eukaryota</taxon>
        <taxon>Metazoa</taxon>
        <taxon>Ecdysozoa</taxon>
        <taxon>Arthropoda</taxon>
        <taxon>Hexapoda</taxon>
        <taxon>Collembola</taxon>
        <taxon>Entomobryomorpha</taxon>
        <taxon>Isotomoidea</taxon>
        <taxon>Isotomidae</taxon>
        <taxon>Proisotominae</taxon>
        <taxon>Folsomia</taxon>
    </lineage>
</organism>
<keyword evidence="7" id="KW-0652">Protein synthesis inhibitor</keyword>
<dbReference type="SUPFAM" id="SSF56112">
    <property type="entry name" value="Protein kinase-like (PK-like)"/>
    <property type="match status" value="1"/>
</dbReference>
<dbReference type="OrthoDB" id="5979581at2759"/>
<dbReference type="PANTHER" id="PTHR11042">
    <property type="entry name" value="EUKARYOTIC TRANSLATION INITIATION FACTOR 2-ALPHA KINASE EIF2-ALPHA KINASE -RELATED"/>
    <property type="match status" value="1"/>
</dbReference>
<evidence type="ECO:0000256" key="9">
    <source>
        <dbReference type="ARBA" id="ARBA00048659"/>
    </source>
</evidence>
<dbReference type="InterPro" id="IPR012334">
    <property type="entry name" value="Pectin_lyas_fold"/>
</dbReference>
<evidence type="ECO:0000256" key="7">
    <source>
        <dbReference type="ARBA" id="ARBA00023193"/>
    </source>
</evidence>
<keyword evidence="5 13" id="KW-0418">Kinase</keyword>
<dbReference type="EMBL" id="LNIX01000016">
    <property type="protein sequence ID" value="OXA45907.1"/>
    <property type="molecule type" value="Genomic_DNA"/>
</dbReference>
<reference evidence="13 14" key="1">
    <citation type="submission" date="2015-12" db="EMBL/GenBank/DDBJ databases">
        <title>The genome of Folsomia candida.</title>
        <authorList>
            <person name="Faddeeva A."/>
            <person name="Derks M.F."/>
            <person name="Anvar Y."/>
            <person name="Smit S."/>
            <person name="Van Straalen N."/>
            <person name="Roelofs D."/>
        </authorList>
    </citation>
    <scope>NUCLEOTIDE SEQUENCE [LARGE SCALE GENOMIC DNA]</scope>
    <source>
        <strain evidence="13 14">VU population</strain>
        <tissue evidence="13">Whole body</tissue>
    </source>
</reference>
<proteinExistence type="inferred from homology"/>
<evidence type="ECO:0000313" key="14">
    <source>
        <dbReference type="Proteomes" id="UP000198287"/>
    </source>
</evidence>
<dbReference type="InterPro" id="IPR011050">
    <property type="entry name" value="Pectin_lyase_fold/virulence"/>
</dbReference>
<evidence type="ECO:0000256" key="11">
    <source>
        <dbReference type="PROSITE-ProRule" id="PRU10141"/>
    </source>
</evidence>
<dbReference type="SMART" id="SM00220">
    <property type="entry name" value="S_TKc"/>
    <property type="match status" value="1"/>
</dbReference>
<dbReference type="Gene3D" id="2.160.20.10">
    <property type="entry name" value="Single-stranded right-handed beta-helix, Pectin lyase-like"/>
    <property type="match status" value="1"/>
</dbReference>
<dbReference type="AlphaFoldDB" id="A0A226DML5"/>
<keyword evidence="3" id="KW-0808">Transferase</keyword>
<dbReference type="GO" id="GO:0004694">
    <property type="term" value="F:eukaryotic translation initiation factor 2alpha kinase activity"/>
    <property type="evidence" value="ECO:0007669"/>
    <property type="project" value="TreeGrafter"/>
</dbReference>
<evidence type="ECO:0000256" key="6">
    <source>
        <dbReference type="ARBA" id="ARBA00022840"/>
    </source>
</evidence>
<dbReference type="Pfam" id="PF00069">
    <property type="entry name" value="Pkinase"/>
    <property type="match status" value="1"/>
</dbReference>
<dbReference type="InterPro" id="IPR017441">
    <property type="entry name" value="Protein_kinase_ATP_BS"/>
</dbReference>
<comment type="catalytic activity">
    <reaction evidence="9">
        <text>L-threonyl-[protein] + ATP = O-phospho-L-threonyl-[protein] + ADP + H(+)</text>
        <dbReference type="Rhea" id="RHEA:46608"/>
        <dbReference type="Rhea" id="RHEA-COMP:11060"/>
        <dbReference type="Rhea" id="RHEA-COMP:11605"/>
        <dbReference type="ChEBI" id="CHEBI:15378"/>
        <dbReference type="ChEBI" id="CHEBI:30013"/>
        <dbReference type="ChEBI" id="CHEBI:30616"/>
        <dbReference type="ChEBI" id="CHEBI:61977"/>
        <dbReference type="ChEBI" id="CHEBI:456216"/>
        <dbReference type="EC" id="2.7.11.1"/>
    </reaction>
    <physiologicalReaction direction="left-to-right" evidence="9">
        <dbReference type="Rhea" id="RHEA:46609"/>
    </physiologicalReaction>
</comment>
<dbReference type="GO" id="GO:0017148">
    <property type="term" value="P:negative regulation of translation"/>
    <property type="evidence" value="ECO:0007669"/>
    <property type="project" value="UniProtKB-KW"/>
</dbReference>
<evidence type="ECO:0000256" key="4">
    <source>
        <dbReference type="ARBA" id="ARBA00022741"/>
    </source>
</evidence>
<dbReference type="SUPFAM" id="SSF51126">
    <property type="entry name" value="Pectin lyase-like"/>
    <property type="match status" value="1"/>
</dbReference>
<gene>
    <name evidence="13" type="ORF">Fcan01_19306</name>
</gene>
<evidence type="ECO:0000256" key="5">
    <source>
        <dbReference type="ARBA" id="ARBA00022777"/>
    </source>
</evidence>
<evidence type="ECO:0000256" key="8">
    <source>
        <dbReference type="ARBA" id="ARBA00037982"/>
    </source>
</evidence>
<dbReference type="Proteomes" id="UP000198287">
    <property type="component" value="Unassembled WGS sequence"/>
</dbReference>
<dbReference type="InterPro" id="IPR000719">
    <property type="entry name" value="Prot_kinase_dom"/>
</dbReference>
<dbReference type="InterPro" id="IPR011009">
    <property type="entry name" value="Kinase-like_dom_sf"/>
</dbReference>
<dbReference type="PROSITE" id="PS00107">
    <property type="entry name" value="PROTEIN_KINASE_ATP"/>
    <property type="match status" value="1"/>
</dbReference>
<dbReference type="PROSITE" id="PS50011">
    <property type="entry name" value="PROTEIN_KINASE_DOM"/>
    <property type="match status" value="1"/>
</dbReference>
<keyword evidence="2" id="KW-0723">Serine/threonine-protein kinase</keyword>
<keyword evidence="6 11" id="KW-0067">ATP-binding</keyword>
<dbReference type="GO" id="GO:0005634">
    <property type="term" value="C:nucleus"/>
    <property type="evidence" value="ECO:0007669"/>
    <property type="project" value="TreeGrafter"/>
</dbReference>
<evidence type="ECO:0000256" key="10">
    <source>
        <dbReference type="ARBA" id="ARBA00048977"/>
    </source>
</evidence>
<evidence type="ECO:0000256" key="2">
    <source>
        <dbReference type="ARBA" id="ARBA00022527"/>
    </source>
</evidence>
<feature type="domain" description="Protein kinase" evidence="12">
    <location>
        <begin position="5"/>
        <end position="297"/>
    </location>
</feature>
<dbReference type="Gene3D" id="3.30.200.20">
    <property type="entry name" value="Phosphorylase Kinase, domain 1"/>
    <property type="match status" value="1"/>
</dbReference>
<dbReference type="PROSITE" id="PS00108">
    <property type="entry name" value="PROTEIN_KINASE_ST"/>
    <property type="match status" value="1"/>
</dbReference>
<keyword evidence="4 11" id="KW-0547">Nucleotide-binding</keyword>
<comment type="similarity">
    <text evidence="8">Belongs to the protein kinase superfamily. Ser/Thr protein kinase family. GCN2 subfamily.</text>
</comment>